<name>A0A2G2WB69_CAPBA</name>
<protein>
    <submittedName>
        <fullName evidence="2">Dynamin-related protein 3B</fullName>
    </submittedName>
</protein>
<dbReference type="Proteomes" id="UP000224567">
    <property type="component" value="Unassembled WGS sequence"/>
</dbReference>
<dbReference type="OrthoDB" id="1705764at2759"/>
<comment type="caution">
    <text evidence="2">The sequence shown here is derived from an EMBL/GenBank/DDBJ whole genome shotgun (WGS) entry which is preliminary data.</text>
</comment>
<evidence type="ECO:0000313" key="3">
    <source>
        <dbReference type="Proteomes" id="UP000224567"/>
    </source>
</evidence>
<reference evidence="3" key="2">
    <citation type="journal article" date="2017" name="J. Anim. Genet.">
        <title>Multiple reference genome sequences of hot pepper reveal the massive evolution of plant disease resistance genes by retroduplication.</title>
        <authorList>
            <person name="Kim S."/>
            <person name="Park J."/>
            <person name="Yeom S.-I."/>
            <person name="Kim Y.-M."/>
            <person name="Seo E."/>
            <person name="Kim K.-T."/>
            <person name="Kim M.-S."/>
            <person name="Lee J.M."/>
            <person name="Cheong K."/>
            <person name="Shin H.-S."/>
            <person name="Kim S.-B."/>
            <person name="Han K."/>
            <person name="Lee J."/>
            <person name="Park M."/>
            <person name="Lee H.-A."/>
            <person name="Lee H.-Y."/>
            <person name="Lee Y."/>
            <person name="Oh S."/>
            <person name="Lee J.H."/>
            <person name="Choi E."/>
            <person name="Choi E."/>
            <person name="Lee S.E."/>
            <person name="Jeon J."/>
            <person name="Kim H."/>
            <person name="Choi G."/>
            <person name="Song H."/>
            <person name="Lee J."/>
            <person name="Lee S.-C."/>
            <person name="Kwon J.-K."/>
            <person name="Lee H.-Y."/>
            <person name="Koo N."/>
            <person name="Hong Y."/>
            <person name="Kim R.W."/>
            <person name="Kang W.-H."/>
            <person name="Huh J.H."/>
            <person name="Kang B.-C."/>
            <person name="Yang T.-J."/>
            <person name="Lee Y.-H."/>
            <person name="Bennetzen J.L."/>
            <person name="Choi D."/>
        </authorList>
    </citation>
    <scope>NUCLEOTIDE SEQUENCE [LARGE SCALE GENOMIC DNA]</scope>
    <source>
        <strain evidence="3">cv. PBC81</strain>
    </source>
</reference>
<dbReference type="EMBL" id="MLFT02000007">
    <property type="protein sequence ID" value="PHT42503.1"/>
    <property type="molecule type" value="Genomic_DNA"/>
</dbReference>
<dbReference type="AlphaFoldDB" id="A0A2G2WB69"/>
<sequence length="94" mass="10067">MEMDYINTSHPNFIGGTKAHEMALQQVKSSRIAAPNPRQKDGVDLEKAPTSEKSLKSCAILARSVGGLVPDQVVRPAPEVEKTTVSGVFPSGYT</sequence>
<gene>
    <name evidence="2" type="ORF">CQW23_16528</name>
</gene>
<evidence type="ECO:0000256" key="1">
    <source>
        <dbReference type="SAM" id="MobiDB-lite"/>
    </source>
</evidence>
<proteinExistence type="predicted"/>
<keyword evidence="3" id="KW-1185">Reference proteome</keyword>
<organism evidence="2 3">
    <name type="scientific">Capsicum baccatum</name>
    <name type="common">Peruvian pepper</name>
    <dbReference type="NCBI Taxonomy" id="33114"/>
    <lineage>
        <taxon>Eukaryota</taxon>
        <taxon>Viridiplantae</taxon>
        <taxon>Streptophyta</taxon>
        <taxon>Embryophyta</taxon>
        <taxon>Tracheophyta</taxon>
        <taxon>Spermatophyta</taxon>
        <taxon>Magnoliopsida</taxon>
        <taxon>eudicotyledons</taxon>
        <taxon>Gunneridae</taxon>
        <taxon>Pentapetalae</taxon>
        <taxon>asterids</taxon>
        <taxon>lamiids</taxon>
        <taxon>Solanales</taxon>
        <taxon>Solanaceae</taxon>
        <taxon>Solanoideae</taxon>
        <taxon>Capsiceae</taxon>
        <taxon>Capsicum</taxon>
    </lineage>
</organism>
<feature type="region of interest" description="Disordered" evidence="1">
    <location>
        <begin position="30"/>
        <end position="49"/>
    </location>
</feature>
<evidence type="ECO:0000313" key="2">
    <source>
        <dbReference type="EMBL" id="PHT42503.1"/>
    </source>
</evidence>
<feature type="compositionally biased region" description="Basic and acidic residues" evidence="1">
    <location>
        <begin position="38"/>
        <end position="49"/>
    </location>
</feature>
<accession>A0A2G2WB69</accession>
<reference evidence="2 3" key="1">
    <citation type="journal article" date="2017" name="Genome Biol.">
        <title>New reference genome sequences of hot pepper reveal the massive evolution of plant disease-resistance genes by retroduplication.</title>
        <authorList>
            <person name="Kim S."/>
            <person name="Park J."/>
            <person name="Yeom S.I."/>
            <person name="Kim Y.M."/>
            <person name="Seo E."/>
            <person name="Kim K.T."/>
            <person name="Kim M.S."/>
            <person name="Lee J.M."/>
            <person name="Cheong K."/>
            <person name="Shin H.S."/>
            <person name="Kim S.B."/>
            <person name="Han K."/>
            <person name="Lee J."/>
            <person name="Park M."/>
            <person name="Lee H.A."/>
            <person name="Lee H.Y."/>
            <person name="Lee Y."/>
            <person name="Oh S."/>
            <person name="Lee J.H."/>
            <person name="Choi E."/>
            <person name="Choi E."/>
            <person name="Lee S.E."/>
            <person name="Jeon J."/>
            <person name="Kim H."/>
            <person name="Choi G."/>
            <person name="Song H."/>
            <person name="Lee J."/>
            <person name="Lee S.C."/>
            <person name="Kwon J.K."/>
            <person name="Lee H.Y."/>
            <person name="Koo N."/>
            <person name="Hong Y."/>
            <person name="Kim R.W."/>
            <person name="Kang W.H."/>
            <person name="Huh J.H."/>
            <person name="Kang B.C."/>
            <person name="Yang T.J."/>
            <person name="Lee Y.H."/>
            <person name="Bennetzen J.L."/>
            <person name="Choi D."/>
        </authorList>
    </citation>
    <scope>NUCLEOTIDE SEQUENCE [LARGE SCALE GENOMIC DNA]</scope>
    <source>
        <strain evidence="3">cv. PBC81</strain>
    </source>
</reference>
<dbReference type="STRING" id="33114.A0A2G2WB69"/>